<dbReference type="OrthoDB" id="5872373at2759"/>
<sequence length="180" mass="21243">MKWGGVCTVWAWKVLEWRSIDALSDRELHTYDCHHYVFIRQYDGDCGEEIDMLLYGLKTAFMKRPPTEDYECTPVCEKESHFAAKPQLYRLSRNLAIFTHEGSRNGYSQPNHFVEQTEDDFEKVSGSEQDLREEWENAKIYYFVVEKVMEFDSLPFIWLRKLVIASRGCLHTIKGNTFHA</sequence>
<dbReference type="Proteomes" id="UP000267027">
    <property type="component" value="Unassembled WGS sequence"/>
</dbReference>
<organism evidence="3">
    <name type="scientific">Angiostrongylus costaricensis</name>
    <name type="common">Nematode worm</name>
    <dbReference type="NCBI Taxonomy" id="334426"/>
    <lineage>
        <taxon>Eukaryota</taxon>
        <taxon>Metazoa</taxon>
        <taxon>Ecdysozoa</taxon>
        <taxon>Nematoda</taxon>
        <taxon>Chromadorea</taxon>
        <taxon>Rhabditida</taxon>
        <taxon>Rhabditina</taxon>
        <taxon>Rhabditomorpha</taxon>
        <taxon>Strongyloidea</taxon>
        <taxon>Metastrongylidae</taxon>
        <taxon>Angiostrongylus</taxon>
    </lineage>
</organism>
<name>A0A0R3PTJ3_ANGCS</name>
<reference evidence="1 2" key="2">
    <citation type="submission" date="2018-11" db="EMBL/GenBank/DDBJ databases">
        <authorList>
            <consortium name="Pathogen Informatics"/>
        </authorList>
    </citation>
    <scope>NUCLEOTIDE SEQUENCE [LARGE SCALE GENOMIC DNA]</scope>
    <source>
        <strain evidence="1 2">Costa Rica</strain>
    </source>
</reference>
<evidence type="ECO:0000313" key="3">
    <source>
        <dbReference type="WBParaSite" id="ACOC_0000910901-mRNA-1"/>
    </source>
</evidence>
<dbReference type="WBParaSite" id="ACOC_0000910901-mRNA-1">
    <property type="protein sequence ID" value="ACOC_0000910901-mRNA-1"/>
    <property type="gene ID" value="ACOC_0000910901"/>
</dbReference>
<dbReference type="EMBL" id="UYYA01004249">
    <property type="protein sequence ID" value="VDM60695.1"/>
    <property type="molecule type" value="Genomic_DNA"/>
</dbReference>
<evidence type="ECO:0000313" key="1">
    <source>
        <dbReference type="EMBL" id="VDM60695.1"/>
    </source>
</evidence>
<evidence type="ECO:0000313" key="2">
    <source>
        <dbReference type="Proteomes" id="UP000267027"/>
    </source>
</evidence>
<dbReference type="AlphaFoldDB" id="A0A0R3PTJ3"/>
<gene>
    <name evidence="1" type="ORF">ACOC_LOCUS9110</name>
</gene>
<reference evidence="3" key="1">
    <citation type="submission" date="2017-02" db="UniProtKB">
        <authorList>
            <consortium name="WormBaseParasite"/>
        </authorList>
    </citation>
    <scope>IDENTIFICATION</scope>
</reference>
<accession>A0A0R3PTJ3</accession>
<keyword evidence="2" id="KW-1185">Reference proteome</keyword>
<protein>
    <submittedName>
        <fullName evidence="3">SAWADEE domain-containing protein</fullName>
    </submittedName>
</protein>
<proteinExistence type="predicted"/>